<gene>
    <name evidence="3" type="ORF">ACFOSX_14115</name>
</gene>
<protein>
    <submittedName>
        <fullName evidence="3">T9SS type B sorting domain-containing protein</fullName>
    </submittedName>
</protein>
<keyword evidence="4" id="KW-1185">Reference proteome</keyword>
<dbReference type="PROSITE" id="PS50093">
    <property type="entry name" value="PKD"/>
    <property type="match status" value="1"/>
</dbReference>
<keyword evidence="1" id="KW-0732">Signal</keyword>
<dbReference type="Proteomes" id="UP001595812">
    <property type="component" value="Unassembled WGS sequence"/>
</dbReference>
<dbReference type="EMBL" id="JBHSAT010000023">
    <property type="protein sequence ID" value="MFC3878371.1"/>
    <property type="molecule type" value="Genomic_DNA"/>
</dbReference>
<dbReference type="InterPro" id="IPR026341">
    <property type="entry name" value="T9SS_type_B"/>
</dbReference>
<evidence type="ECO:0000256" key="1">
    <source>
        <dbReference type="SAM" id="SignalP"/>
    </source>
</evidence>
<organism evidence="3 4">
    <name type="scientific">Winogradskyella maritima</name>
    <dbReference type="NCBI Taxonomy" id="1517766"/>
    <lineage>
        <taxon>Bacteria</taxon>
        <taxon>Pseudomonadati</taxon>
        <taxon>Bacteroidota</taxon>
        <taxon>Flavobacteriia</taxon>
        <taxon>Flavobacteriales</taxon>
        <taxon>Flavobacteriaceae</taxon>
        <taxon>Winogradskyella</taxon>
    </lineage>
</organism>
<dbReference type="Pfam" id="PF13585">
    <property type="entry name" value="CHU_C"/>
    <property type="match status" value="1"/>
</dbReference>
<dbReference type="SUPFAM" id="SSF49299">
    <property type="entry name" value="PKD domain"/>
    <property type="match status" value="1"/>
</dbReference>
<feature type="signal peptide" evidence="1">
    <location>
        <begin position="1"/>
        <end position="20"/>
    </location>
</feature>
<dbReference type="InterPro" id="IPR035986">
    <property type="entry name" value="PKD_dom_sf"/>
</dbReference>
<accession>A0ABV8ANA6</accession>
<dbReference type="InterPro" id="IPR013783">
    <property type="entry name" value="Ig-like_fold"/>
</dbReference>
<dbReference type="NCBIfam" id="TIGR04131">
    <property type="entry name" value="Bac_Flav_CTERM"/>
    <property type="match status" value="1"/>
</dbReference>
<name>A0ABV8ANA6_9FLAO</name>
<dbReference type="Pfam" id="PF18911">
    <property type="entry name" value="PKD_4"/>
    <property type="match status" value="1"/>
</dbReference>
<comment type="caution">
    <text evidence="3">The sequence shown here is derived from an EMBL/GenBank/DDBJ whole genome shotgun (WGS) entry which is preliminary data.</text>
</comment>
<dbReference type="InterPro" id="IPR000601">
    <property type="entry name" value="PKD_dom"/>
</dbReference>
<sequence length="1443" mass="157983">MNFKKLLSIALLLISLWSYAQLDVPGGPRCDEAGPICSDNTGTYVFQNNTDNSTNINTAVACMNNAPRPSWFFLQIDQTGDLSFIINQWEDFNGNGINEPGEPGIDIDFAAWGPFTSDSGNCGNININCPTCPDNVDNPNYYPNDLDNSNIIDCSWSGAATETFNIPNAQSGEFYLLLLSNWGGQSGSIEIVQNNLGGPGSGSTDCSIIDVNGILGPDQNICDMSTTTLDANPSNDPDFVDYSWQYDDGTGFMPIPGTDGMSTITVSDAGDYQVTVTDTAGDSDSDVLTLVITPIPTANTVDPQLICDDNNDGFANFDFTVLNSIVIGTQTDVEVSYHNSLNNAEMDMDPITGIYTNAMAYTSEMIFIRIENTINTDCASTGSFEINVFDTPIANPLGDQLICDDNNDGFWDFDLNALRATVLGTQSATDYTVTFHPSTADADANTSALPDTYTNMTAYMAETITVRIENNVNTNCYALTDFIIDVFNQPTANTVPDQLICDDNNDGLWDFDFTALEDDALNGQSTTEFNVSFHFSQNDADTAMAAITSPYTNMVAYTEETIYVRVENVDNTACFDTSTFIIDVFDQPTASAYIYELCDDAIDGDDTNGLTTFNLPSVDGNILNGQDNMQFTVTYYETQGEADSGMNPLPNAYVNMVANADQVIARVENVDNPDCYATTTLDLVVNALPVITNAVDLIQCDDDSDGFSVFNLTEADVLISTNAANETFTYHTSMADAMTGNGAIMDPTMYTNTDPSSNPDTLFVRVENADGCSRVAQLDLFVSATQIPSDVEILYEICDSGTVDGDITNGIETFDFTDAEAQIRAQSMLPPGQNLTFTYYETEADALAESNAIPDISNHRNDASPFEQEIYVRVDGDIDNDCVGLGVHVRLRTVNPTPNLDPDDLELCDDNNPGDLQEAFDLTQNEAFIFNGDPNVSATYYLTEAEANFGIGFIPTPMAYTNTDPMETIYVRVQNNTTTCYAIVQFDIMVNPIPDGGGVISDYILCENNTDFMADFDLSTKDVEALNGQDPLQFTVTYHDSQQDADDLMDALPNPYENTSNPQQIFVAITNNDTGCSVSTQSFMIEVTEGANANEDGEPIVYEICDEVNDNDGFAQFDLTTQDAEIFDGQDPMDFTLTYHDSMDDALNNVEPLPTLYENLTNPQIIYARVSNNIAPDICFEIAELTLQVNLLPEFDLDEEYILCLSTNGSEVVDVPPVIDTELPAGDYSFDWFFNGDLIATETGPRLIPMQGGTYEVIVTDTSTSMVTMCMSSDTTIVTESEPPVVTAEVTTDAFSDNHRVEATATGISTYEFSLDNGAWQDNGSFEDVSAGIHTVYARDVNGCGINSVEVLVIDYPRYFTPNGDNNHETWNIVGIDTQPLARIYIFDRYGKLLKELSPTSPGWDGTYNGNLMPSSDYWFKVEYDEPQTGQRKEFTAHFSLKR</sequence>
<feature type="chain" id="PRO_5046438136" evidence="1">
    <location>
        <begin position="21"/>
        <end position="1443"/>
    </location>
</feature>
<evidence type="ECO:0000313" key="4">
    <source>
        <dbReference type="Proteomes" id="UP001595812"/>
    </source>
</evidence>
<dbReference type="CDD" id="cd00146">
    <property type="entry name" value="PKD"/>
    <property type="match status" value="1"/>
</dbReference>
<evidence type="ECO:0000259" key="2">
    <source>
        <dbReference type="PROSITE" id="PS50093"/>
    </source>
</evidence>
<feature type="domain" description="PKD" evidence="2">
    <location>
        <begin position="226"/>
        <end position="277"/>
    </location>
</feature>
<proteinExistence type="predicted"/>
<evidence type="ECO:0000313" key="3">
    <source>
        <dbReference type="EMBL" id="MFC3878371.1"/>
    </source>
</evidence>
<reference evidence="4" key="1">
    <citation type="journal article" date="2019" name="Int. J. Syst. Evol. Microbiol.">
        <title>The Global Catalogue of Microorganisms (GCM) 10K type strain sequencing project: providing services to taxonomists for standard genome sequencing and annotation.</title>
        <authorList>
            <consortium name="The Broad Institute Genomics Platform"/>
            <consortium name="The Broad Institute Genome Sequencing Center for Infectious Disease"/>
            <person name="Wu L."/>
            <person name="Ma J."/>
        </authorList>
    </citation>
    <scope>NUCLEOTIDE SEQUENCE [LARGE SCALE GENOMIC DNA]</scope>
    <source>
        <strain evidence="4">CECT 8979</strain>
    </source>
</reference>
<dbReference type="Gene3D" id="2.60.40.10">
    <property type="entry name" value="Immunoglobulins"/>
    <property type="match status" value="1"/>
</dbReference>
<dbReference type="RefSeq" id="WP_386102593.1">
    <property type="nucleotide sequence ID" value="NZ_JBHSAT010000023.1"/>
</dbReference>